<dbReference type="Proteomes" id="UP001501251">
    <property type="component" value="Unassembled WGS sequence"/>
</dbReference>
<feature type="compositionally biased region" description="Basic residues" evidence="1">
    <location>
        <begin position="1"/>
        <end position="25"/>
    </location>
</feature>
<feature type="region of interest" description="Disordered" evidence="1">
    <location>
        <begin position="1"/>
        <end position="32"/>
    </location>
</feature>
<evidence type="ECO:0000256" key="1">
    <source>
        <dbReference type="SAM" id="MobiDB-lite"/>
    </source>
</evidence>
<dbReference type="RefSeq" id="WP_344923182.1">
    <property type="nucleotide sequence ID" value="NZ_BAABAQ010000020.1"/>
</dbReference>
<keyword evidence="3" id="KW-1185">Reference proteome</keyword>
<evidence type="ECO:0000313" key="3">
    <source>
        <dbReference type="Proteomes" id="UP001501251"/>
    </source>
</evidence>
<accession>A0ABP8BKY3</accession>
<gene>
    <name evidence="2" type="ORF">GCM10022252_76040</name>
</gene>
<name>A0ABP8BKY3_9ACTN</name>
<comment type="caution">
    <text evidence="2">The sequence shown here is derived from an EMBL/GenBank/DDBJ whole genome shotgun (WGS) entry which is preliminary data.</text>
</comment>
<organism evidence="2 3">
    <name type="scientific">Streptosporangium oxazolinicum</name>
    <dbReference type="NCBI Taxonomy" id="909287"/>
    <lineage>
        <taxon>Bacteria</taxon>
        <taxon>Bacillati</taxon>
        <taxon>Actinomycetota</taxon>
        <taxon>Actinomycetes</taxon>
        <taxon>Streptosporangiales</taxon>
        <taxon>Streptosporangiaceae</taxon>
        <taxon>Streptosporangium</taxon>
    </lineage>
</organism>
<sequence>MSRRNRRMRPGTIRHARKPRWSKKSRCPETGKVRYTSKGEAAYWRSRLHLGDRKQVYVCEHCGFRHLGRPFWRGTRRHSWGQCPVDPSPAYRSEAAAAAQVIRIGGAMVAPCRGHWHVTPLPVV</sequence>
<reference evidence="3" key="1">
    <citation type="journal article" date="2019" name="Int. J. Syst. Evol. Microbiol.">
        <title>The Global Catalogue of Microorganisms (GCM) 10K type strain sequencing project: providing services to taxonomists for standard genome sequencing and annotation.</title>
        <authorList>
            <consortium name="The Broad Institute Genomics Platform"/>
            <consortium name="The Broad Institute Genome Sequencing Center for Infectious Disease"/>
            <person name="Wu L."/>
            <person name="Ma J."/>
        </authorList>
    </citation>
    <scope>NUCLEOTIDE SEQUENCE [LARGE SCALE GENOMIC DNA]</scope>
    <source>
        <strain evidence="3">JCM 17388</strain>
    </source>
</reference>
<evidence type="ECO:0000313" key="2">
    <source>
        <dbReference type="EMBL" id="GAA4209463.1"/>
    </source>
</evidence>
<proteinExistence type="predicted"/>
<protein>
    <submittedName>
        <fullName evidence="2">Uncharacterized protein</fullName>
    </submittedName>
</protein>
<dbReference type="EMBL" id="BAABAQ010000020">
    <property type="protein sequence ID" value="GAA4209463.1"/>
    <property type="molecule type" value="Genomic_DNA"/>
</dbReference>